<evidence type="ECO:0000256" key="5">
    <source>
        <dbReference type="ARBA" id="ARBA00022679"/>
    </source>
</evidence>
<dbReference type="AlphaFoldDB" id="A0A7X1B5W2"/>
<feature type="domain" description="Tetrapyrrole biosynthesis uroporphyrinogen III synthase" evidence="12">
    <location>
        <begin position="268"/>
        <end position="498"/>
    </location>
</feature>
<feature type="domain" description="Tetrapyrrole methylase" evidence="11">
    <location>
        <begin position="6"/>
        <end position="217"/>
    </location>
</feature>
<dbReference type="GO" id="GO:0004851">
    <property type="term" value="F:uroporphyrin-III C-methyltransferase activity"/>
    <property type="evidence" value="ECO:0007669"/>
    <property type="project" value="UniProtKB-EC"/>
</dbReference>
<evidence type="ECO:0000256" key="6">
    <source>
        <dbReference type="ARBA" id="ARBA00022691"/>
    </source>
</evidence>
<comment type="caution">
    <text evidence="13">The sequence shown here is derived from an EMBL/GenBank/DDBJ whole genome shotgun (WGS) entry which is preliminary data.</text>
</comment>
<dbReference type="FunFam" id="3.30.950.10:FF:000001">
    <property type="entry name" value="Siroheme synthase"/>
    <property type="match status" value="1"/>
</dbReference>
<evidence type="ECO:0000256" key="10">
    <source>
        <dbReference type="RuleBase" id="RU003960"/>
    </source>
</evidence>
<evidence type="ECO:0000256" key="4">
    <source>
        <dbReference type="ARBA" id="ARBA00022603"/>
    </source>
</evidence>
<gene>
    <name evidence="13" type="primary">cobA</name>
    <name evidence="13" type="ORF">H5P27_09115</name>
</gene>
<evidence type="ECO:0000313" key="14">
    <source>
        <dbReference type="Proteomes" id="UP000526501"/>
    </source>
</evidence>
<sequence>MPKGIVYLVGAGPGNPDLLTVRARQLIESAEVLVYDYLVHPAFTHLLPDDCEQICVGKRKGFHSKKQEEIQEILLAKAAEGKRVVRLKGGDPFLFGRGGEEAMALAEAGIEFEIVPGITSAMGAAAYSGIPLTNRSTNATLVFVTGHENPEKLDTTVDWENLPKKDSTICIYMGVANLDRISERLMAGGFLPETPTACVEWATMGHQRVCRGSLGTIAQESKSFGLKAPAIIIVGETAAMSEDLSWFENKPLQGRKLVVTRSKGQASELSSMLEKTGAEVIGLPLISITGAVKPEVADEIFAEIASYDWLVFSSPNGVRYFFEAFFQKFEDIRSLGFLRIAAVGKSTAKEIKKYFVSTDLIPKEANAESLAEALVETDSLDSAKVLVVAGNLGRDVLIDKLEEARAIVDRFEVYKTEQTDLSENPSAKMFREQGADGILFTSSSGVRSFIDQAKYLQLSPDALRPKTVSIGPITSATMKQIGMPVDIEAKEASLDSLVDAVVKRFGK</sequence>
<evidence type="ECO:0000256" key="1">
    <source>
        <dbReference type="ARBA" id="ARBA00005879"/>
    </source>
</evidence>
<dbReference type="NCBIfam" id="TIGR01469">
    <property type="entry name" value="cobA_cysG_Cterm"/>
    <property type="match status" value="1"/>
</dbReference>
<dbReference type="InterPro" id="IPR035996">
    <property type="entry name" value="4pyrrol_Methylase_sf"/>
</dbReference>
<name>A0A7X1B5W2_9BACT</name>
<comment type="similarity">
    <text evidence="1 10">Belongs to the precorrin methyltransferase family.</text>
</comment>
<dbReference type="Proteomes" id="UP000526501">
    <property type="component" value="Unassembled WGS sequence"/>
</dbReference>
<dbReference type="GO" id="GO:0019354">
    <property type="term" value="P:siroheme biosynthetic process"/>
    <property type="evidence" value="ECO:0007669"/>
    <property type="project" value="InterPro"/>
</dbReference>
<protein>
    <recommendedName>
        <fullName evidence="2">uroporphyrinogen-III C-methyltransferase</fullName>
        <ecNumber evidence="2">2.1.1.107</ecNumber>
    </recommendedName>
</protein>
<dbReference type="RefSeq" id="WP_185660094.1">
    <property type="nucleotide sequence ID" value="NZ_CAWPOO010000008.1"/>
</dbReference>
<evidence type="ECO:0000256" key="2">
    <source>
        <dbReference type="ARBA" id="ARBA00012162"/>
    </source>
</evidence>
<dbReference type="InterPro" id="IPR036108">
    <property type="entry name" value="4pyrrol_syn_uPrphyn_synt_sf"/>
</dbReference>
<evidence type="ECO:0000256" key="3">
    <source>
        <dbReference type="ARBA" id="ARBA00022573"/>
    </source>
</evidence>
<dbReference type="Gene3D" id="3.40.50.10090">
    <property type="match status" value="2"/>
</dbReference>
<dbReference type="EC" id="2.1.1.107" evidence="2"/>
<dbReference type="InterPro" id="IPR014777">
    <property type="entry name" value="4pyrrole_Mease_sub1"/>
</dbReference>
<dbReference type="GO" id="GO:0009236">
    <property type="term" value="P:cobalamin biosynthetic process"/>
    <property type="evidence" value="ECO:0007669"/>
    <property type="project" value="UniProtKB-KW"/>
</dbReference>
<evidence type="ECO:0000256" key="8">
    <source>
        <dbReference type="ARBA" id="ARBA00025705"/>
    </source>
</evidence>
<dbReference type="InterPro" id="IPR003043">
    <property type="entry name" value="Uropor_MeTrfase_CS"/>
</dbReference>
<dbReference type="PROSITE" id="PS00840">
    <property type="entry name" value="SUMT_2"/>
    <property type="match status" value="1"/>
</dbReference>
<dbReference type="CDD" id="cd11642">
    <property type="entry name" value="SUMT"/>
    <property type="match status" value="1"/>
</dbReference>
<dbReference type="NCBIfam" id="NF004790">
    <property type="entry name" value="PRK06136.1"/>
    <property type="match status" value="1"/>
</dbReference>
<dbReference type="InterPro" id="IPR006366">
    <property type="entry name" value="CobA/CysG_C"/>
</dbReference>
<comment type="pathway">
    <text evidence="9">Cofactor biosynthesis; adenosylcobalamin biosynthesis; precorrin-2 from uroporphyrinogen III: step 1/1.</text>
</comment>
<evidence type="ECO:0000256" key="9">
    <source>
        <dbReference type="ARBA" id="ARBA00060548"/>
    </source>
</evidence>
<keyword evidence="14" id="KW-1185">Reference proteome</keyword>
<dbReference type="InterPro" id="IPR014776">
    <property type="entry name" value="4pyrrole_Mease_sub2"/>
</dbReference>
<dbReference type="PANTHER" id="PTHR45790:SF3">
    <property type="entry name" value="S-ADENOSYL-L-METHIONINE-DEPENDENT UROPORPHYRINOGEN III METHYLTRANSFERASE, CHLOROPLASTIC"/>
    <property type="match status" value="1"/>
</dbReference>
<dbReference type="FunFam" id="3.40.1010.10:FF:000001">
    <property type="entry name" value="Siroheme synthase"/>
    <property type="match status" value="1"/>
</dbReference>
<keyword evidence="4 10" id="KW-0489">Methyltransferase</keyword>
<keyword evidence="3" id="KW-0169">Cobalamin biosynthesis</keyword>
<keyword evidence="5 10" id="KW-0808">Transferase</keyword>
<dbReference type="Gene3D" id="3.30.950.10">
    <property type="entry name" value="Methyltransferase, Cobalt-precorrin-4 Transmethylase, Domain 2"/>
    <property type="match status" value="1"/>
</dbReference>
<dbReference type="PANTHER" id="PTHR45790">
    <property type="entry name" value="SIROHEME SYNTHASE-RELATED"/>
    <property type="match status" value="1"/>
</dbReference>
<keyword evidence="6" id="KW-0949">S-adenosyl-L-methionine</keyword>
<reference evidence="13 14" key="1">
    <citation type="submission" date="2020-07" db="EMBL/GenBank/DDBJ databases">
        <authorList>
            <person name="Feng X."/>
        </authorList>
    </citation>
    <scope>NUCLEOTIDE SEQUENCE [LARGE SCALE GENOMIC DNA]</scope>
    <source>
        <strain evidence="13 14">JCM23202</strain>
    </source>
</reference>
<organism evidence="13 14">
    <name type="scientific">Pelagicoccus albus</name>
    <dbReference type="NCBI Taxonomy" id="415222"/>
    <lineage>
        <taxon>Bacteria</taxon>
        <taxon>Pseudomonadati</taxon>
        <taxon>Verrucomicrobiota</taxon>
        <taxon>Opitutia</taxon>
        <taxon>Puniceicoccales</taxon>
        <taxon>Pelagicoccaceae</taxon>
        <taxon>Pelagicoccus</taxon>
    </lineage>
</organism>
<dbReference type="InterPro" id="IPR003754">
    <property type="entry name" value="4pyrrol_synth_uPrphyn_synth"/>
</dbReference>
<evidence type="ECO:0000259" key="11">
    <source>
        <dbReference type="Pfam" id="PF00590"/>
    </source>
</evidence>
<dbReference type="Pfam" id="PF00590">
    <property type="entry name" value="TP_methylase"/>
    <property type="match status" value="1"/>
</dbReference>
<dbReference type="EMBL" id="JACHVC010000008">
    <property type="protein sequence ID" value="MBC2606205.1"/>
    <property type="molecule type" value="Genomic_DNA"/>
</dbReference>
<dbReference type="InterPro" id="IPR000878">
    <property type="entry name" value="4pyrrol_Mease"/>
</dbReference>
<evidence type="ECO:0000313" key="13">
    <source>
        <dbReference type="EMBL" id="MBC2606205.1"/>
    </source>
</evidence>
<evidence type="ECO:0000256" key="7">
    <source>
        <dbReference type="ARBA" id="ARBA00023244"/>
    </source>
</evidence>
<dbReference type="Gene3D" id="3.40.1010.10">
    <property type="entry name" value="Cobalt-precorrin-4 Transmethylase, Domain 1"/>
    <property type="match status" value="1"/>
</dbReference>
<dbReference type="GO" id="GO:0032259">
    <property type="term" value="P:methylation"/>
    <property type="evidence" value="ECO:0007669"/>
    <property type="project" value="UniProtKB-KW"/>
</dbReference>
<evidence type="ECO:0000259" key="12">
    <source>
        <dbReference type="Pfam" id="PF02602"/>
    </source>
</evidence>
<comment type="pathway">
    <text evidence="8">Porphyrin-containing compound metabolism; siroheme biosynthesis; precorrin-2 from uroporphyrinogen III: step 1/1.</text>
</comment>
<dbReference type="InterPro" id="IPR050161">
    <property type="entry name" value="Siro_Cobalamin_biosynth"/>
</dbReference>
<dbReference type="SUPFAM" id="SSF69618">
    <property type="entry name" value="HemD-like"/>
    <property type="match status" value="1"/>
</dbReference>
<proteinExistence type="inferred from homology"/>
<dbReference type="Pfam" id="PF02602">
    <property type="entry name" value="HEM4"/>
    <property type="match status" value="1"/>
</dbReference>
<dbReference type="GO" id="GO:0004852">
    <property type="term" value="F:uroporphyrinogen-III synthase activity"/>
    <property type="evidence" value="ECO:0007669"/>
    <property type="project" value="InterPro"/>
</dbReference>
<dbReference type="SUPFAM" id="SSF53790">
    <property type="entry name" value="Tetrapyrrole methylase"/>
    <property type="match status" value="1"/>
</dbReference>
<dbReference type="PROSITE" id="PS00839">
    <property type="entry name" value="SUMT_1"/>
    <property type="match status" value="1"/>
</dbReference>
<accession>A0A7X1B5W2</accession>
<keyword evidence="7" id="KW-0627">Porphyrin biosynthesis</keyword>
<dbReference type="CDD" id="cd06578">
    <property type="entry name" value="HemD"/>
    <property type="match status" value="1"/>
</dbReference>